<comment type="caution">
    <text evidence="6">The sequence shown here is derived from an EMBL/GenBank/DDBJ whole genome shotgun (WGS) entry which is preliminary data.</text>
</comment>
<keyword evidence="5" id="KW-0963">Cytoplasm</keyword>
<dbReference type="Pfam" id="PF00719">
    <property type="entry name" value="Pyrophosphatase"/>
    <property type="match status" value="1"/>
</dbReference>
<dbReference type="SUPFAM" id="SSF50324">
    <property type="entry name" value="Inorganic pyrophosphatase"/>
    <property type="match status" value="1"/>
</dbReference>
<sequence>MVDYNKLYDPGDLDAFTVNTVVEIPEGSILKVEYNRNTCAFELDRVEPAIFAKPSNYGFIPQTLDEDGDELDTLLVSPEALPTGIVVRARILGVLNFEDEGEKDHKIICVPADDRDSGNRVKELDDLGEQWKNKVEYHFNTYKDLKKRGTTKVLGYGDPEEAVAVIKECIERYRKSRS</sequence>
<feature type="binding site" evidence="5">
    <location>
        <position position="31"/>
    </location>
    <ligand>
        <name>substrate</name>
    </ligand>
</feature>
<dbReference type="Gene3D" id="3.90.80.10">
    <property type="entry name" value="Inorganic pyrophosphatase"/>
    <property type="match status" value="1"/>
</dbReference>
<feature type="binding site" evidence="5">
    <location>
        <position position="72"/>
    </location>
    <ligand>
        <name>Mg(2+)</name>
        <dbReference type="ChEBI" id="CHEBI:18420"/>
        <label>2</label>
    </ligand>
</feature>
<evidence type="ECO:0000313" key="6">
    <source>
        <dbReference type="EMBL" id="PIR82309.1"/>
    </source>
</evidence>
<dbReference type="GO" id="GO:0005737">
    <property type="term" value="C:cytoplasm"/>
    <property type="evidence" value="ECO:0007669"/>
    <property type="project" value="UniProtKB-SubCell"/>
</dbReference>
<feature type="binding site" evidence="5">
    <location>
        <position position="45"/>
    </location>
    <ligand>
        <name>substrate</name>
    </ligand>
</feature>
<protein>
    <recommendedName>
        <fullName evidence="5">Inorganic pyrophosphatase</fullName>
        <ecNumber evidence="5">3.6.1.1</ecNumber>
    </recommendedName>
    <alternativeName>
        <fullName evidence="5">Pyrophosphate phospho-hydrolase</fullName>
        <shortName evidence="5">PPase</shortName>
    </alternativeName>
</protein>
<dbReference type="AlphaFoldDB" id="A0A2H0U7B4"/>
<evidence type="ECO:0000256" key="1">
    <source>
        <dbReference type="ARBA" id="ARBA00001946"/>
    </source>
</evidence>
<evidence type="ECO:0000313" key="7">
    <source>
        <dbReference type="Proteomes" id="UP000231379"/>
    </source>
</evidence>
<dbReference type="CDD" id="cd00412">
    <property type="entry name" value="pyrophosphatase"/>
    <property type="match status" value="1"/>
</dbReference>
<proteinExistence type="inferred from homology"/>
<feature type="binding site" evidence="5">
    <location>
        <position position="67"/>
    </location>
    <ligand>
        <name>Mg(2+)</name>
        <dbReference type="ChEBI" id="CHEBI:18420"/>
        <label>1</label>
    </ligand>
</feature>
<feature type="binding site" evidence="5">
    <location>
        <position position="57"/>
    </location>
    <ligand>
        <name>substrate</name>
    </ligand>
</feature>
<keyword evidence="3 5" id="KW-0378">Hydrolase</keyword>
<name>A0A2H0U7B4_9BACT</name>
<comment type="function">
    <text evidence="5">Catalyzes the hydrolysis of inorganic pyrophosphate (PPi) forming two phosphate ions.</text>
</comment>
<feature type="binding site" evidence="5">
    <location>
        <position position="72"/>
    </location>
    <ligand>
        <name>Mg(2+)</name>
        <dbReference type="ChEBI" id="CHEBI:18420"/>
        <label>1</label>
    </ligand>
</feature>
<dbReference type="HAMAP" id="MF_00209">
    <property type="entry name" value="Inorganic_PPase"/>
    <property type="match status" value="1"/>
</dbReference>
<feature type="binding site" evidence="5">
    <location>
        <position position="142"/>
    </location>
    <ligand>
        <name>substrate</name>
    </ligand>
</feature>
<evidence type="ECO:0000256" key="4">
    <source>
        <dbReference type="ARBA" id="ARBA00022842"/>
    </source>
</evidence>
<dbReference type="GO" id="GO:0004427">
    <property type="term" value="F:inorganic diphosphate phosphatase activity"/>
    <property type="evidence" value="ECO:0007669"/>
    <property type="project" value="UniProtKB-UniRule"/>
</dbReference>
<evidence type="ECO:0000256" key="5">
    <source>
        <dbReference type="HAMAP-Rule" id="MF_00209"/>
    </source>
</evidence>
<dbReference type="PANTHER" id="PTHR10286">
    <property type="entry name" value="INORGANIC PYROPHOSPHATASE"/>
    <property type="match status" value="1"/>
</dbReference>
<keyword evidence="4 5" id="KW-0460">Magnesium</keyword>
<accession>A0A2H0U7B4</accession>
<feature type="binding site" evidence="5">
    <location>
        <position position="104"/>
    </location>
    <ligand>
        <name>Mg(2+)</name>
        <dbReference type="ChEBI" id="CHEBI:18420"/>
        <label>1</label>
    </ligand>
</feature>
<keyword evidence="2 5" id="KW-0479">Metal-binding</keyword>
<comment type="subcellular location">
    <subcellularLocation>
        <location evidence="5">Cytoplasm</location>
    </subcellularLocation>
</comment>
<comment type="catalytic activity">
    <reaction evidence="5">
        <text>diphosphate + H2O = 2 phosphate + H(+)</text>
        <dbReference type="Rhea" id="RHEA:24576"/>
        <dbReference type="ChEBI" id="CHEBI:15377"/>
        <dbReference type="ChEBI" id="CHEBI:15378"/>
        <dbReference type="ChEBI" id="CHEBI:33019"/>
        <dbReference type="ChEBI" id="CHEBI:43474"/>
        <dbReference type="EC" id="3.6.1.1"/>
    </reaction>
</comment>
<dbReference type="EC" id="3.6.1.1" evidence="5"/>
<comment type="subunit">
    <text evidence="5">Homohexamer.</text>
</comment>
<evidence type="ECO:0000256" key="2">
    <source>
        <dbReference type="ARBA" id="ARBA00022723"/>
    </source>
</evidence>
<dbReference type="GO" id="GO:0006796">
    <property type="term" value="P:phosphate-containing compound metabolic process"/>
    <property type="evidence" value="ECO:0007669"/>
    <property type="project" value="InterPro"/>
</dbReference>
<comment type="similarity">
    <text evidence="5">Belongs to the PPase family.</text>
</comment>
<comment type="cofactor">
    <cofactor evidence="1 5">
        <name>Mg(2+)</name>
        <dbReference type="ChEBI" id="CHEBI:18420"/>
    </cofactor>
</comment>
<dbReference type="EMBL" id="PFBM01000018">
    <property type="protein sequence ID" value="PIR82309.1"/>
    <property type="molecule type" value="Genomic_DNA"/>
</dbReference>
<dbReference type="GO" id="GO:0000287">
    <property type="term" value="F:magnesium ion binding"/>
    <property type="evidence" value="ECO:0007669"/>
    <property type="project" value="UniProtKB-UniRule"/>
</dbReference>
<reference evidence="7" key="1">
    <citation type="submission" date="2017-09" db="EMBL/GenBank/DDBJ databases">
        <title>Depth-based differentiation of microbial function through sediment-hosted aquifers and enrichment of novel symbionts in the deep terrestrial subsurface.</title>
        <authorList>
            <person name="Probst A.J."/>
            <person name="Ladd B."/>
            <person name="Jarett J.K."/>
            <person name="Geller-Mcgrath D.E."/>
            <person name="Sieber C.M.K."/>
            <person name="Emerson J.B."/>
            <person name="Anantharaman K."/>
            <person name="Thomas B.C."/>
            <person name="Malmstrom R."/>
            <person name="Stieglmeier M."/>
            <person name="Klingl A."/>
            <person name="Woyke T."/>
            <person name="Ryan C.M."/>
            <person name="Banfield J.F."/>
        </authorList>
    </citation>
    <scope>NUCLEOTIDE SEQUENCE [LARGE SCALE GENOMIC DNA]</scope>
</reference>
<organism evidence="6 7">
    <name type="scientific">Candidatus Kaiserbacteria bacterium CG10_big_fil_rev_8_21_14_0_10_59_10</name>
    <dbReference type="NCBI Taxonomy" id="1974612"/>
    <lineage>
        <taxon>Bacteria</taxon>
        <taxon>Candidatus Kaiseribacteriota</taxon>
    </lineage>
</organism>
<evidence type="ECO:0000256" key="3">
    <source>
        <dbReference type="ARBA" id="ARBA00022801"/>
    </source>
</evidence>
<dbReference type="Proteomes" id="UP000231379">
    <property type="component" value="Unassembled WGS sequence"/>
</dbReference>
<dbReference type="InterPro" id="IPR036649">
    <property type="entry name" value="Pyrophosphatase_sf"/>
</dbReference>
<dbReference type="InterPro" id="IPR008162">
    <property type="entry name" value="Pyrophosphatase"/>
</dbReference>
<gene>
    <name evidence="5" type="primary">ppa</name>
    <name evidence="6" type="ORF">COU20_03030</name>
</gene>